<dbReference type="GO" id="GO:0005654">
    <property type="term" value="C:nucleoplasm"/>
    <property type="evidence" value="ECO:0007669"/>
    <property type="project" value="TreeGrafter"/>
</dbReference>
<evidence type="ECO:0000256" key="3">
    <source>
        <dbReference type="ARBA" id="ARBA00023187"/>
    </source>
</evidence>
<dbReference type="Pfam" id="PF01805">
    <property type="entry name" value="Surp"/>
    <property type="match status" value="1"/>
</dbReference>
<dbReference type="GO" id="GO:0003723">
    <property type="term" value="F:RNA binding"/>
    <property type="evidence" value="ECO:0007669"/>
    <property type="project" value="InterPro"/>
</dbReference>
<keyword evidence="8" id="KW-1185">Reference proteome</keyword>
<dbReference type="GO" id="GO:0008380">
    <property type="term" value="P:RNA splicing"/>
    <property type="evidence" value="ECO:0007669"/>
    <property type="project" value="UniProtKB-KW"/>
</dbReference>
<accession>A0AAV8YPR1</accession>
<evidence type="ECO:0000256" key="2">
    <source>
        <dbReference type="ARBA" id="ARBA00022664"/>
    </source>
</evidence>
<dbReference type="Pfam" id="PF01585">
    <property type="entry name" value="G-patch"/>
    <property type="match status" value="1"/>
</dbReference>
<comment type="caution">
    <text evidence="7">The sequence shown here is derived from an EMBL/GenBank/DDBJ whole genome shotgun (WGS) entry which is preliminary data.</text>
</comment>
<evidence type="ECO:0000259" key="6">
    <source>
        <dbReference type="PROSITE" id="PS50174"/>
    </source>
</evidence>
<evidence type="ECO:0000256" key="4">
    <source>
        <dbReference type="ARBA" id="ARBA00023242"/>
    </source>
</evidence>
<dbReference type="PROSITE" id="PS50174">
    <property type="entry name" value="G_PATCH"/>
    <property type="match status" value="1"/>
</dbReference>
<dbReference type="EMBL" id="JANEYF010001965">
    <property type="protein sequence ID" value="KAJ8953352.1"/>
    <property type="molecule type" value="Genomic_DNA"/>
</dbReference>
<feature type="compositionally biased region" description="Basic and acidic residues" evidence="5">
    <location>
        <begin position="15"/>
        <end position="26"/>
    </location>
</feature>
<keyword evidence="4" id="KW-0539">Nucleus</keyword>
<feature type="region of interest" description="Disordered" evidence="5">
    <location>
        <begin position="1"/>
        <end position="26"/>
    </location>
</feature>
<dbReference type="Gene3D" id="1.10.10.790">
    <property type="entry name" value="Surp module"/>
    <property type="match status" value="1"/>
</dbReference>
<evidence type="ECO:0000256" key="5">
    <source>
        <dbReference type="SAM" id="MobiDB-lite"/>
    </source>
</evidence>
<dbReference type="InterPro" id="IPR035967">
    <property type="entry name" value="SWAP/Surp_sf"/>
</dbReference>
<dbReference type="Proteomes" id="UP001162156">
    <property type="component" value="Unassembled WGS sequence"/>
</dbReference>
<evidence type="ECO:0000256" key="1">
    <source>
        <dbReference type="ARBA" id="ARBA00004123"/>
    </source>
</evidence>
<evidence type="ECO:0000313" key="8">
    <source>
        <dbReference type="Proteomes" id="UP001162156"/>
    </source>
</evidence>
<dbReference type="AlphaFoldDB" id="A0AAV8YPR1"/>
<feature type="region of interest" description="Disordered" evidence="5">
    <location>
        <begin position="681"/>
        <end position="719"/>
    </location>
</feature>
<dbReference type="InterPro" id="IPR000467">
    <property type="entry name" value="G_patch_dom"/>
</dbReference>
<feature type="compositionally biased region" description="Basic and acidic residues" evidence="5">
    <location>
        <begin position="44"/>
        <end position="60"/>
    </location>
</feature>
<dbReference type="SUPFAM" id="SSF109905">
    <property type="entry name" value="Surp module (SWAP domain)"/>
    <property type="match status" value="1"/>
</dbReference>
<dbReference type="InterPro" id="IPR040169">
    <property type="entry name" value="SUGP1/2"/>
</dbReference>
<dbReference type="PANTHER" id="PTHR23340:SF0">
    <property type="entry name" value="SURP AND G-PATCH DOMAIN-CONTAINING PROTEIN 1 ISOFORM X1"/>
    <property type="match status" value="1"/>
</dbReference>
<gene>
    <name evidence="7" type="ORF">NQ314_007361</name>
</gene>
<sequence>MSKKPLSDTFQPKITRNDRFAQMSHQEKVIEQKKREILAKLEAKEKANKVESNSKSKNDAPNKQVTKSPTSAAQRDVKNAFSNDGSFLDQFKQLKDTKKLDSKLKSFNKSKDHHDKMYKQVFAVIKKELNIIFVFCFSEERNKSNRWVPRRRSPSPKGLQKRISRFSSEKVPNFEPKITINTSFSSSITSITQQNFEVQPVSITPHNVTGQPLLKNLLPPPAISFPSIPQQANISETVITAPPVLLNVPPPQVVQGQISNTLVLTPAPPSQNVLVSAALQNPILTTVTLPPPMITSNISVSAVSAPTALPVPPPCLPTVELASIPPPNPIQVQNIPQPEPINTLNIPHPAPIQVQNIPTPNSIQLNEIPNPKPLDLLAIPTPNEDKSISDPDFIKNIPPPNKSVPPPQIPENPTLSTMSCLPPNLLQPPQNVAQNITTAMALANTQSVLVHNIPPPTQMQAIQNIQPPPPNQILQPQATFSSVSVALPVGIVQVSTAPTITNAIPSLMAQPILPPPGMGVNMNMNCPPPILPIHTAGGGLQPPPPSYISQPPPITNQMPPMNVPPPSNMQILGNVGPVSGFKDLSAGSPDYEAMASLGRMVAECGQGIEDIVRQRKNQDPSLWFLFHKDSAAYRQYLGFVQQFKREIEEKNQETIDIKEKPEDIYEPEMALEESENILVKTEIKQEDEENMDGSDKKRKRKSRWGEKEHNIPPPSVIMYNQPPNILPALPHSSQAPMLLSKLTRTDPGLIQYAINTYGSANLSEEDWKKAEDHYKIHLLYQDMVRKREEVERLKLAGKNKYDYDSDEETDGGTWEHKLREKEMMATQLWAQELTRQAEGKHHIGDFLPPEELKRFMEKSTAVKEGRQPNFSDYKEFKIKEDNIGFKMLQKLGWSEGEGLGTLGEGIIEPINKAVPREHTQGLGLNQIDEDEDEYESYRKRMMLAYRFRPNPLNNPRRPYY</sequence>
<feature type="region of interest" description="Disordered" evidence="5">
    <location>
        <begin position="44"/>
        <end position="75"/>
    </location>
</feature>
<evidence type="ECO:0000313" key="7">
    <source>
        <dbReference type="EMBL" id="KAJ8953352.1"/>
    </source>
</evidence>
<dbReference type="InterPro" id="IPR000061">
    <property type="entry name" value="Surp"/>
</dbReference>
<name>A0AAV8YPR1_9CUCU</name>
<comment type="subcellular location">
    <subcellularLocation>
        <location evidence="1">Nucleus</location>
    </subcellularLocation>
</comment>
<proteinExistence type="predicted"/>
<feature type="compositionally biased region" description="Polar residues" evidence="5">
    <location>
        <begin position="61"/>
        <end position="73"/>
    </location>
</feature>
<feature type="domain" description="G-patch" evidence="6">
    <location>
        <begin position="880"/>
        <end position="927"/>
    </location>
</feature>
<keyword evidence="2" id="KW-0507">mRNA processing</keyword>
<dbReference type="PANTHER" id="PTHR23340">
    <property type="entry name" value="ARGININE/SERINE RICH SPLICING FACTOR SF4/14"/>
    <property type="match status" value="1"/>
</dbReference>
<organism evidence="7 8">
    <name type="scientific">Rhamnusium bicolor</name>
    <dbReference type="NCBI Taxonomy" id="1586634"/>
    <lineage>
        <taxon>Eukaryota</taxon>
        <taxon>Metazoa</taxon>
        <taxon>Ecdysozoa</taxon>
        <taxon>Arthropoda</taxon>
        <taxon>Hexapoda</taxon>
        <taxon>Insecta</taxon>
        <taxon>Pterygota</taxon>
        <taxon>Neoptera</taxon>
        <taxon>Endopterygota</taxon>
        <taxon>Coleoptera</taxon>
        <taxon>Polyphaga</taxon>
        <taxon>Cucujiformia</taxon>
        <taxon>Chrysomeloidea</taxon>
        <taxon>Cerambycidae</taxon>
        <taxon>Lepturinae</taxon>
        <taxon>Rhagiini</taxon>
        <taxon>Rhamnusium</taxon>
    </lineage>
</organism>
<keyword evidence="3" id="KW-0508">mRNA splicing</keyword>
<protein>
    <recommendedName>
        <fullName evidence="6">G-patch domain-containing protein</fullName>
    </recommendedName>
</protein>
<dbReference type="GO" id="GO:0006397">
    <property type="term" value="P:mRNA processing"/>
    <property type="evidence" value="ECO:0007669"/>
    <property type="project" value="UniProtKB-KW"/>
</dbReference>
<dbReference type="SMART" id="SM00443">
    <property type="entry name" value="G_patch"/>
    <property type="match status" value="1"/>
</dbReference>
<reference evidence="7" key="1">
    <citation type="journal article" date="2023" name="Insect Mol. Biol.">
        <title>Genome sequencing provides insights into the evolution of gene families encoding plant cell wall-degrading enzymes in longhorned beetles.</title>
        <authorList>
            <person name="Shin N.R."/>
            <person name="Okamura Y."/>
            <person name="Kirsch R."/>
            <person name="Pauchet Y."/>
        </authorList>
    </citation>
    <scope>NUCLEOTIDE SEQUENCE</scope>
    <source>
        <strain evidence="7">RBIC_L_NR</strain>
    </source>
</reference>